<dbReference type="RefSeq" id="WP_044247774.1">
    <property type="nucleotide sequence ID" value="NZ_ASRX01000062.1"/>
</dbReference>
<dbReference type="InterPro" id="IPR017756">
    <property type="entry name" value="TM_Gly-Cys-Arg_CS"/>
</dbReference>
<accession>A0A017SZ91</accession>
<dbReference type="Proteomes" id="UP000019678">
    <property type="component" value="Unassembled WGS sequence"/>
</dbReference>
<keyword evidence="2" id="KW-1133">Transmembrane helix</keyword>
<dbReference type="AlphaFoldDB" id="A0A017SZ91"/>
<reference evidence="3 4" key="1">
    <citation type="submission" date="2013-05" db="EMBL/GenBank/DDBJ databases">
        <title>Genome assembly of Chondromyces apiculatus DSM 436.</title>
        <authorList>
            <person name="Sharma G."/>
            <person name="Khatri I."/>
            <person name="Kaur C."/>
            <person name="Mayilraj S."/>
            <person name="Subramanian S."/>
        </authorList>
    </citation>
    <scope>NUCLEOTIDE SEQUENCE [LARGE SCALE GENOMIC DNA]</scope>
    <source>
        <strain evidence="3 4">DSM 436</strain>
    </source>
</reference>
<feature type="coiled-coil region" evidence="1">
    <location>
        <begin position="225"/>
        <end position="268"/>
    </location>
</feature>
<keyword evidence="1" id="KW-0175">Coiled coil</keyword>
<keyword evidence="2" id="KW-0472">Membrane</keyword>
<evidence type="ECO:0000256" key="2">
    <source>
        <dbReference type="SAM" id="Phobius"/>
    </source>
</evidence>
<proteinExistence type="predicted"/>
<dbReference type="EMBL" id="ASRX01000062">
    <property type="protein sequence ID" value="EYF02319.1"/>
    <property type="molecule type" value="Genomic_DNA"/>
</dbReference>
<organism evidence="3 4">
    <name type="scientific">Chondromyces apiculatus DSM 436</name>
    <dbReference type="NCBI Taxonomy" id="1192034"/>
    <lineage>
        <taxon>Bacteria</taxon>
        <taxon>Pseudomonadati</taxon>
        <taxon>Myxococcota</taxon>
        <taxon>Polyangia</taxon>
        <taxon>Polyangiales</taxon>
        <taxon>Polyangiaceae</taxon>
        <taxon>Chondromyces</taxon>
    </lineage>
</organism>
<sequence length="275" mass="28875">MTQTRILPLDQAATPIAASPGQEVVLKGVFVSKHDGSMIDAATTTWPKDAPGGASVDSGGLVDWEAGGLHMNSRDPVTHEVHAIVTGDAAPACSAAGVSAPCLVLRTLPQARSRLITSREWVDSLNGRISIEVPEPALVAVAPSTVPYLQGAAVLLGVALLGALAWTVHRRRARSAAGQLLALADRVRTKLKAADPVLAATLTPAVESAAQAVRKRRVAPESREAQRVAEALRRVEQRIEAASAAEEQQAADELLQEVESALEAADEMVPAPRRM</sequence>
<evidence type="ECO:0000256" key="1">
    <source>
        <dbReference type="SAM" id="Coils"/>
    </source>
</evidence>
<name>A0A017SZ91_9BACT</name>
<evidence type="ECO:0000313" key="4">
    <source>
        <dbReference type="Proteomes" id="UP000019678"/>
    </source>
</evidence>
<keyword evidence="2" id="KW-0812">Transmembrane</keyword>
<protein>
    <submittedName>
        <fullName evidence="3">Uncharacterized protein</fullName>
    </submittedName>
</protein>
<keyword evidence="4" id="KW-1185">Reference proteome</keyword>
<feature type="transmembrane region" description="Helical" evidence="2">
    <location>
        <begin position="148"/>
        <end position="168"/>
    </location>
</feature>
<comment type="caution">
    <text evidence="3">The sequence shown here is derived from an EMBL/GenBank/DDBJ whole genome shotgun (WGS) entry which is preliminary data.</text>
</comment>
<gene>
    <name evidence="3" type="ORF">CAP_7248</name>
</gene>
<evidence type="ECO:0000313" key="3">
    <source>
        <dbReference type="EMBL" id="EYF02319.1"/>
    </source>
</evidence>
<dbReference type="NCBIfam" id="TIGR03382">
    <property type="entry name" value="GC_trans_RRR"/>
    <property type="match status" value="1"/>
</dbReference>
<dbReference type="OrthoDB" id="5512440at2"/>